<accession>A0A0F4ZGD2</accession>
<dbReference type="GO" id="GO:0034599">
    <property type="term" value="P:cellular response to oxidative stress"/>
    <property type="evidence" value="ECO:0007669"/>
    <property type="project" value="InterPro"/>
</dbReference>
<gene>
    <name evidence="9" type="ORF">TD95_000899</name>
</gene>
<keyword evidence="3 7" id="KW-0049">Antioxidant</keyword>
<evidence type="ECO:0000259" key="8">
    <source>
        <dbReference type="Pfam" id="PF08534"/>
    </source>
</evidence>
<dbReference type="CDD" id="cd03013">
    <property type="entry name" value="PRX5_like"/>
    <property type="match status" value="1"/>
</dbReference>
<dbReference type="OrthoDB" id="1882547at2759"/>
<dbReference type="GO" id="GO:0045454">
    <property type="term" value="P:cell redox homeostasis"/>
    <property type="evidence" value="ECO:0007669"/>
    <property type="project" value="TreeGrafter"/>
</dbReference>
<protein>
    <recommendedName>
        <fullName evidence="8">Redoxin domain-containing protein</fullName>
    </recommendedName>
</protein>
<keyword evidence="10" id="KW-1185">Reference proteome</keyword>
<keyword evidence="2 7" id="KW-0575">Peroxidase</keyword>
<dbReference type="GO" id="GO:0005777">
    <property type="term" value="C:peroxisome"/>
    <property type="evidence" value="ECO:0007669"/>
    <property type="project" value="TreeGrafter"/>
</dbReference>
<evidence type="ECO:0000256" key="3">
    <source>
        <dbReference type="ARBA" id="ARBA00022862"/>
    </source>
</evidence>
<reference evidence="9 10" key="1">
    <citation type="submission" date="2015-03" db="EMBL/GenBank/DDBJ databases">
        <authorList>
            <person name="Radwan O."/>
            <person name="Al-Naeli F.A."/>
            <person name="Rendon G.A."/>
            <person name="Fields C."/>
        </authorList>
    </citation>
    <scope>NUCLEOTIDE SEQUENCE [LARGE SCALE GENOMIC DNA]</scope>
    <source>
        <strain evidence="9">CR-DP1</strain>
    </source>
</reference>
<dbReference type="PANTHER" id="PTHR10430:SF39">
    <property type="entry name" value="PEROXISOMAL MEMBRANE ASSOCIATED PROTEIN 20"/>
    <property type="match status" value="1"/>
</dbReference>
<evidence type="ECO:0000313" key="9">
    <source>
        <dbReference type="EMBL" id="KKA28963.1"/>
    </source>
</evidence>
<keyword evidence="4 7" id="KW-0560">Oxidoreductase</keyword>
<dbReference type="InterPro" id="IPR013740">
    <property type="entry name" value="Redoxin"/>
</dbReference>
<dbReference type="GO" id="GO:0005829">
    <property type="term" value="C:cytosol"/>
    <property type="evidence" value="ECO:0007669"/>
    <property type="project" value="TreeGrafter"/>
</dbReference>
<dbReference type="EMBL" id="LAEV01001072">
    <property type="protein sequence ID" value="KKA28963.1"/>
    <property type="molecule type" value="Genomic_DNA"/>
</dbReference>
<dbReference type="FunFam" id="3.40.30.10:FF:000159">
    <property type="entry name" value="Peroxiredoxin"/>
    <property type="match status" value="1"/>
</dbReference>
<comment type="caution">
    <text evidence="9">The sequence shown here is derived from an EMBL/GenBank/DDBJ whole genome shotgun (WGS) entry which is preliminary data.</text>
</comment>
<dbReference type="Gene3D" id="3.40.30.10">
    <property type="entry name" value="Glutaredoxin"/>
    <property type="match status" value="1"/>
</dbReference>
<dbReference type="GO" id="GO:0008379">
    <property type="term" value="F:thioredoxin peroxidase activity"/>
    <property type="evidence" value="ECO:0007669"/>
    <property type="project" value="InterPro"/>
</dbReference>
<feature type="active site" description="Cysteine sulfenic acid (-SOH) intermediate" evidence="6">
    <location>
        <position position="81"/>
    </location>
</feature>
<evidence type="ECO:0000313" key="10">
    <source>
        <dbReference type="Proteomes" id="UP000033483"/>
    </source>
</evidence>
<dbReference type="AlphaFoldDB" id="A0A0F4ZGD2"/>
<comment type="function">
    <text evidence="7">Thiol-specific peroxidase that catalyzes the reduction of hydrogen peroxide and organic hydroperoxides to water and alcohols, respectively. Plays a role in cell protection against oxidative stress by detoxifying peroxides.</text>
</comment>
<dbReference type="Pfam" id="PF08534">
    <property type="entry name" value="Redoxin"/>
    <property type="match status" value="1"/>
</dbReference>
<keyword evidence="5 7" id="KW-0676">Redox-active center</keyword>
<comment type="similarity">
    <text evidence="1 7">Belongs to the peroxiredoxin family. Prx5 subfamily.</text>
</comment>
<evidence type="ECO:0000256" key="7">
    <source>
        <dbReference type="RuleBase" id="RU366011"/>
    </source>
</evidence>
<evidence type="ECO:0000256" key="4">
    <source>
        <dbReference type="ARBA" id="ARBA00023002"/>
    </source>
</evidence>
<evidence type="ECO:0000256" key="5">
    <source>
        <dbReference type="ARBA" id="ARBA00023284"/>
    </source>
</evidence>
<dbReference type="SUPFAM" id="SSF52833">
    <property type="entry name" value="Thioredoxin-like"/>
    <property type="match status" value="1"/>
</dbReference>
<evidence type="ECO:0000256" key="1">
    <source>
        <dbReference type="ARBA" id="ARBA00010505"/>
    </source>
</evidence>
<feature type="domain" description="Redoxin" evidence="8">
    <location>
        <begin position="37"/>
        <end position="189"/>
    </location>
</feature>
<dbReference type="GO" id="GO:0042744">
    <property type="term" value="P:hydrogen peroxide catabolic process"/>
    <property type="evidence" value="ECO:0007669"/>
    <property type="project" value="TreeGrafter"/>
</dbReference>
<proteinExistence type="inferred from homology"/>
<dbReference type="GO" id="GO:0005739">
    <property type="term" value="C:mitochondrion"/>
    <property type="evidence" value="ECO:0007669"/>
    <property type="project" value="TreeGrafter"/>
</dbReference>
<dbReference type="InterPro" id="IPR036249">
    <property type="entry name" value="Thioredoxin-like_sf"/>
</dbReference>
<evidence type="ECO:0000256" key="6">
    <source>
        <dbReference type="PIRSR" id="PIRSR637944-1"/>
    </source>
</evidence>
<sequence>MSLFRSSVMRFATAAAPRTTAVVAARAFSSSAQRFVKVGDEVPNMEVLCENSPGNKVNLAEEFEDANGIVIGVPAAFSGACSSSHIPSFMSHPKLKNIDKVFVVSVNDAFVMKAWHDQMDPIKETKIRFLGDPSGAFTRALDLDFDGKAIFGNDRSKRYALVIENGKVAKAFVEPDNIGTTVSMANNVLG</sequence>
<name>A0A0F4ZGD2_9PEZI</name>
<dbReference type="PANTHER" id="PTHR10430">
    <property type="entry name" value="PEROXIREDOXIN"/>
    <property type="match status" value="1"/>
</dbReference>
<dbReference type="InterPro" id="IPR037944">
    <property type="entry name" value="PRX5-like"/>
</dbReference>
<dbReference type="Proteomes" id="UP000033483">
    <property type="component" value="Unassembled WGS sequence"/>
</dbReference>
<organism evidence="9 10">
    <name type="scientific">Thielaviopsis punctulata</name>
    <dbReference type="NCBI Taxonomy" id="72032"/>
    <lineage>
        <taxon>Eukaryota</taxon>
        <taxon>Fungi</taxon>
        <taxon>Dikarya</taxon>
        <taxon>Ascomycota</taxon>
        <taxon>Pezizomycotina</taxon>
        <taxon>Sordariomycetes</taxon>
        <taxon>Hypocreomycetidae</taxon>
        <taxon>Microascales</taxon>
        <taxon>Ceratocystidaceae</taxon>
        <taxon>Thielaviopsis</taxon>
    </lineage>
</organism>
<evidence type="ECO:0000256" key="2">
    <source>
        <dbReference type="ARBA" id="ARBA00022559"/>
    </source>
</evidence>